<evidence type="ECO:0000313" key="2">
    <source>
        <dbReference type="EMBL" id="MFD0896286.1"/>
    </source>
</evidence>
<reference evidence="3" key="1">
    <citation type="journal article" date="2019" name="Int. J. Syst. Evol. Microbiol.">
        <title>The Global Catalogue of Microorganisms (GCM) 10K type strain sequencing project: providing services to taxonomists for standard genome sequencing and annotation.</title>
        <authorList>
            <consortium name="The Broad Institute Genomics Platform"/>
            <consortium name="The Broad Institute Genome Sequencing Center for Infectious Disease"/>
            <person name="Wu L."/>
            <person name="Ma J."/>
        </authorList>
    </citation>
    <scope>NUCLEOTIDE SEQUENCE [LARGE SCALE GENOMIC DNA]</scope>
    <source>
        <strain evidence="3">CCM 8925</strain>
    </source>
</reference>
<evidence type="ECO:0000256" key="1">
    <source>
        <dbReference type="SAM" id="Phobius"/>
    </source>
</evidence>
<gene>
    <name evidence="2" type="ORF">ACFQZ7_00830</name>
</gene>
<sequence>MRQASRTLSQFLRLVRGLIIMGFIGGILGLLVSGLLPTTPAYQSQVLISLATVQRDKYGARQYLNYVSGTTLVAPFCRNFNTPTTTQALQQTVQKAGLATNAAADATKITVTPRGNLVQVSVTSRTANSAVKLTNLAARLAVRTFRQQAHVQGRLLGSATNAQRQATTTSRGENILKFIFAGILLGFLWLFLQELWQRHGISK</sequence>
<feature type="transmembrane region" description="Helical" evidence="1">
    <location>
        <begin position="175"/>
        <end position="192"/>
    </location>
</feature>
<feature type="transmembrane region" description="Helical" evidence="1">
    <location>
        <begin position="12"/>
        <end position="36"/>
    </location>
</feature>
<protein>
    <recommendedName>
        <fullName evidence="4">Polysaccharide chain length determinant N-terminal domain-containing protein</fullName>
    </recommendedName>
</protein>
<accession>A0ABW3E993</accession>
<keyword evidence="3" id="KW-1185">Reference proteome</keyword>
<dbReference type="RefSeq" id="WP_137636725.1">
    <property type="nucleotide sequence ID" value="NZ_BJDN01000002.1"/>
</dbReference>
<evidence type="ECO:0008006" key="4">
    <source>
        <dbReference type="Google" id="ProtNLM"/>
    </source>
</evidence>
<comment type="caution">
    <text evidence="2">The sequence shown here is derived from an EMBL/GenBank/DDBJ whole genome shotgun (WGS) entry which is preliminary data.</text>
</comment>
<proteinExistence type="predicted"/>
<dbReference type="Proteomes" id="UP001597104">
    <property type="component" value="Unassembled WGS sequence"/>
</dbReference>
<keyword evidence="1" id="KW-0472">Membrane</keyword>
<keyword evidence="1" id="KW-0812">Transmembrane</keyword>
<dbReference type="EMBL" id="JBHTIO010000001">
    <property type="protein sequence ID" value="MFD0896286.1"/>
    <property type="molecule type" value="Genomic_DNA"/>
</dbReference>
<keyword evidence="1" id="KW-1133">Transmembrane helix</keyword>
<evidence type="ECO:0000313" key="3">
    <source>
        <dbReference type="Proteomes" id="UP001597104"/>
    </source>
</evidence>
<organism evidence="2 3">
    <name type="scientific">Loigolactobacillus binensis</name>
    <dbReference type="NCBI Taxonomy" id="2559922"/>
    <lineage>
        <taxon>Bacteria</taxon>
        <taxon>Bacillati</taxon>
        <taxon>Bacillota</taxon>
        <taxon>Bacilli</taxon>
        <taxon>Lactobacillales</taxon>
        <taxon>Lactobacillaceae</taxon>
        <taxon>Loigolactobacillus</taxon>
    </lineage>
</organism>
<name>A0ABW3E993_9LACO</name>